<evidence type="ECO:0000313" key="2">
    <source>
        <dbReference type="Proteomes" id="UP000054630"/>
    </source>
</evidence>
<dbReference type="Proteomes" id="UP000054630">
    <property type="component" value="Unassembled WGS sequence"/>
</dbReference>
<dbReference type="AlphaFoldDB" id="A0A0V0S5V2"/>
<comment type="caution">
    <text evidence="1">The sequence shown here is derived from an EMBL/GenBank/DDBJ whole genome shotgun (WGS) entry which is preliminary data.</text>
</comment>
<keyword evidence="2" id="KW-1185">Reference proteome</keyword>
<protein>
    <submittedName>
        <fullName evidence="1">Uncharacterized protein</fullName>
    </submittedName>
</protein>
<sequence>MQVQLKHKKQNIYVTANLEIIDQVKNFADCDNLLKKNQSSGTNSFARISKRPREGYFFLTIIIGLISTENE</sequence>
<name>A0A0V0S5V2_9BILA</name>
<dbReference type="EMBL" id="JYDL01000034">
    <property type="protein sequence ID" value="KRX22068.1"/>
    <property type="molecule type" value="Genomic_DNA"/>
</dbReference>
<gene>
    <name evidence="1" type="ORF">T07_1536</name>
</gene>
<organism evidence="1 2">
    <name type="scientific">Trichinella nelsoni</name>
    <dbReference type="NCBI Taxonomy" id="6336"/>
    <lineage>
        <taxon>Eukaryota</taxon>
        <taxon>Metazoa</taxon>
        <taxon>Ecdysozoa</taxon>
        <taxon>Nematoda</taxon>
        <taxon>Enoplea</taxon>
        <taxon>Dorylaimia</taxon>
        <taxon>Trichinellida</taxon>
        <taxon>Trichinellidae</taxon>
        <taxon>Trichinella</taxon>
    </lineage>
</organism>
<reference evidence="1 2" key="1">
    <citation type="submission" date="2015-01" db="EMBL/GenBank/DDBJ databases">
        <title>Evolution of Trichinella species and genotypes.</title>
        <authorList>
            <person name="Korhonen P.K."/>
            <person name="Edoardo P."/>
            <person name="Giuseppe L.R."/>
            <person name="Gasser R.B."/>
        </authorList>
    </citation>
    <scope>NUCLEOTIDE SEQUENCE [LARGE SCALE GENOMIC DNA]</scope>
    <source>
        <strain evidence="1">ISS37</strain>
    </source>
</reference>
<accession>A0A0V0S5V2</accession>
<evidence type="ECO:0000313" key="1">
    <source>
        <dbReference type="EMBL" id="KRX22068.1"/>
    </source>
</evidence>
<proteinExistence type="predicted"/>